<name>A0AAU9KBP3_9CILI</name>
<dbReference type="AlphaFoldDB" id="A0AAU9KBP3"/>
<evidence type="ECO:0000313" key="8">
    <source>
        <dbReference type="EMBL" id="CAG9335398.1"/>
    </source>
</evidence>
<dbReference type="GO" id="GO:0003729">
    <property type="term" value="F:mRNA binding"/>
    <property type="evidence" value="ECO:0007669"/>
    <property type="project" value="InterPro"/>
</dbReference>
<dbReference type="GO" id="GO:0010468">
    <property type="term" value="P:regulation of gene expression"/>
    <property type="evidence" value="ECO:0007669"/>
    <property type="project" value="UniProtKB-ARBA"/>
</dbReference>
<feature type="region of interest" description="Disordered" evidence="6">
    <location>
        <begin position="14"/>
        <end position="36"/>
    </location>
</feature>
<reference evidence="8" key="1">
    <citation type="submission" date="2021-09" db="EMBL/GenBank/DDBJ databases">
        <authorList>
            <consortium name="AG Swart"/>
            <person name="Singh M."/>
            <person name="Singh A."/>
            <person name="Seah K."/>
            <person name="Emmerich C."/>
        </authorList>
    </citation>
    <scope>NUCLEOTIDE SEQUENCE</scope>
    <source>
        <strain evidence="8">ATCC30299</strain>
    </source>
</reference>
<evidence type="ECO:0000256" key="3">
    <source>
        <dbReference type="ARBA" id="ARBA00022771"/>
    </source>
</evidence>
<gene>
    <name evidence="8" type="ORF">BSTOLATCC_MIC63871</name>
</gene>
<feature type="region of interest" description="Disordered" evidence="6">
    <location>
        <begin position="106"/>
        <end position="133"/>
    </location>
</feature>
<keyword evidence="4 5" id="KW-0862">Zinc</keyword>
<keyword evidence="3 5" id="KW-0863">Zinc-finger</keyword>
<dbReference type="GO" id="GO:0051252">
    <property type="term" value="P:regulation of RNA metabolic process"/>
    <property type="evidence" value="ECO:0007669"/>
    <property type="project" value="UniProtKB-ARBA"/>
</dbReference>
<evidence type="ECO:0000256" key="5">
    <source>
        <dbReference type="PROSITE-ProRule" id="PRU00723"/>
    </source>
</evidence>
<evidence type="ECO:0000256" key="2">
    <source>
        <dbReference type="ARBA" id="ARBA00022737"/>
    </source>
</evidence>
<evidence type="ECO:0000256" key="1">
    <source>
        <dbReference type="ARBA" id="ARBA00022723"/>
    </source>
</evidence>
<dbReference type="PANTHER" id="PTHR12547">
    <property type="entry name" value="CCCH ZINC FINGER/TIS11-RELATED"/>
    <property type="match status" value="1"/>
</dbReference>
<dbReference type="EMBL" id="CAJZBQ010000062">
    <property type="protein sequence ID" value="CAG9335398.1"/>
    <property type="molecule type" value="Genomic_DNA"/>
</dbReference>
<dbReference type="PANTHER" id="PTHR12547:SF18">
    <property type="entry name" value="PROTEIN TIS11"/>
    <property type="match status" value="1"/>
</dbReference>
<dbReference type="Gene3D" id="4.10.1000.10">
    <property type="entry name" value="Zinc finger, CCCH-type"/>
    <property type="match status" value="1"/>
</dbReference>
<feature type="compositionally biased region" description="Basic and acidic residues" evidence="6">
    <location>
        <begin position="124"/>
        <end position="133"/>
    </location>
</feature>
<comment type="caution">
    <text evidence="8">The sequence shown here is derived from an EMBL/GenBank/DDBJ whole genome shotgun (WGS) entry which is preliminary data.</text>
</comment>
<dbReference type="Proteomes" id="UP001162131">
    <property type="component" value="Unassembled WGS sequence"/>
</dbReference>
<sequence>MSYKQSIAIQNELRNKSPKQLEANSNKSGAKTKSKRENDFTIKYKTELCRNWISGFCEFGDKCAFAHGDEQLRLKEAAPEPVKIKKCVNYFEVGYCLLNSKCPFRHEKNSQDTAPNSPTGSVESSRRTSEDFSPDRTQIFIDLESRNTYF</sequence>
<feature type="domain" description="C3H1-type" evidence="7">
    <location>
        <begin position="81"/>
        <end position="109"/>
    </location>
</feature>
<evidence type="ECO:0000256" key="6">
    <source>
        <dbReference type="SAM" id="MobiDB-lite"/>
    </source>
</evidence>
<dbReference type="Pfam" id="PF00642">
    <property type="entry name" value="zf-CCCH"/>
    <property type="match status" value="1"/>
</dbReference>
<keyword evidence="1 5" id="KW-0479">Metal-binding</keyword>
<protein>
    <recommendedName>
        <fullName evidence="7">C3H1-type domain-containing protein</fullName>
    </recommendedName>
</protein>
<dbReference type="Pfam" id="PF14608">
    <property type="entry name" value="zf-CCCH_2"/>
    <property type="match status" value="1"/>
</dbReference>
<evidence type="ECO:0000313" key="9">
    <source>
        <dbReference type="Proteomes" id="UP001162131"/>
    </source>
</evidence>
<dbReference type="SUPFAM" id="SSF90229">
    <property type="entry name" value="CCCH zinc finger"/>
    <property type="match status" value="2"/>
</dbReference>
<dbReference type="SMART" id="SM00356">
    <property type="entry name" value="ZnF_C3H1"/>
    <property type="match status" value="2"/>
</dbReference>
<evidence type="ECO:0000256" key="4">
    <source>
        <dbReference type="ARBA" id="ARBA00022833"/>
    </source>
</evidence>
<dbReference type="GO" id="GO:0008270">
    <property type="term" value="F:zinc ion binding"/>
    <property type="evidence" value="ECO:0007669"/>
    <property type="project" value="UniProtKB-KW"/>
</dbReference>
<dbReference type="PROSITE" id="PS50103">
    <property type="entry name" value="ZF_C3H1"/>
    <property type="match status" value="2"/>
</dbReference>
<keyword evidence="2" id="KW-0677">Repeat</keyword>
<dbReference type="InterPro" id="IPR036855">
    <property type="entry name" value="Znf_CCCH_sf"/>
</dbReference>
<accession>A0AAU9KBP3</accession>
<dbReference type="InterPro" id="IPR045877">
    <property type="entry name" value="ZFP36-like"/>
</dbReference>
<dbReference type="InterPro" id="IPR000571">
    <property type="entry name" value="Znf_CCCH"/>
</dbReference>
<feature type="compositionally biased region" description="Polar residues" evidence="6">
    <location>
        <begin position="22"/>
        <end position="31"/>
    </location>
</feature>
<feature type="domain" description="C3H1-type" evidence="7">
    <location>
        <begin position="43"/>
        <end position="70"/>
    </location>
</feature>
<organism evidence="8 9">
    <name type="scientific">Blepharisma stoltei</name>
    <dbReference type="NCBI Taxonomy" id="1481888"/>
    <lineage>
        <taxon>Eukaryota</taxon>
        <taxon>Sar</taxon>
        <taxon>Alveolata</taxon>
        <taxon>Ciliophora</taxon>
        <taxon>Postciliodesmatophora</taxon>
        <taxon>Heterotrichea</taxon>
        <taxon>Heterotrichida</taxon>
        <taxon>Blepharismidae</taxon>
        <taxon>Blepharisma</taxon>
    </lineage>
</organism>
<feature type="zinc finger region" description="C3H1-type" evidence="5">
    <location>
        <begin position="81"/>
        <end position="109"/>
    </location>
</feature>
<dbReference type="FunFam" id="4.10.1000.10:FF:000003">
    <property type="entry name" value="Zinc finger CCCH domain-containing protein"/>
    <property type="match status" value="1"/>
</dbReference>
<feature type="zinc finger region" description="C3H1-type" evidence="5">
    <location>
        <begin position="43"/>
        <end position="70"/>
    </location>
</feature>
<evidence type="ECO:0000259" key="7">
    <source>
        <dbReference type="PROSITE" id="PS50103"/>
    </source>
</evidence>
<keyword evidence="9" id="KW-1185">Reference proteome</keyword>
<proteinExistence type="predicted"/>
<feature type="compositionally biased region" description="Polar residues" evidence="6">
    <location>
        <begin position="111"/>
        <end position="123"/>
    </location>
</feature>